<accession>A0AAV5GB86</accession>
<feature type="compositionally biased region" description="Basic and acidic residues" evidence="1">
    <location>
        <begin position="185"/>
        <end position="201"/>
    </location>
</feature>
<dbReference type="EMBL" id="BQKK01000010">
    <property type="protein sequence ID" value="GJN43983.1"/>
    <property type="molecule type" value="Genomic_DNA"/>
</dbReference>
<dbReference type="InterPro" id="IPR002125">
    <property type="entry name" value="CMP_dCMP_dom"/>
</dbReference>
<feature type="domain" description="CMP/dCMP-type deaminase" evidence="2">
    <location>
        <begin position="43"/>
        <end position="159"/>
    </location>
</feature>
<sequence>MVNAQRPQGGISGNGPHEMGYSKRCGTDSEDWIDCMTENSIAADERAFLRRCVELAHEALEAGDEPFGSILVSADGDVLFEDRNRVASGDNTQHPEFAIARWAAANLSPEERAVATAYTSGEHCPMCAAAHAWVGLGRIVYASSSQQLLQWHRELGIPDGPVASLPINAVAPGVPVAGPDPELSGEVRELHARSRQIRQEK</sequence>
<organism evidence="3 4">
    <name type="scientific">Corynebacterium ammoniagenes</name>
    <name type="common">Brevibacterium ammoniagenes</name>
    <dbReference type="NCBI Taxonomy" id="1697"/>
    <lineage>
        <taxon>Bacteria</taxon>
        <taxon>Bacillati</taxon>
        <taxon>Actinomycetota</taxon>
        <taxon>Actinomycetes</taxon>
        <taxon>Mycobacteriales</taxon>
        <taxon>Corynebacteriaceae</taxon>
        <taxon>Corynebacterium</taxon>
    </lineage>
</organism>
<dbReference type="Gene3D" id="3.40.140.10">
    <property type="entry name" value="Cytidine Deaminase, domain 2"/>
    <property type="match status" value="1"/>
</dbReference>
<dbReference type="GO" id="GO:0003824">
    <property type="term" value="F:catalytic activity"/>
    <property type="evidence" value="ECO:0007669"/>
    <property type="project" value="InterPro"/>
</dbReference>
<proteinExistence type="predicted"/>
<reference evidence="3" key="1">
    <citation type="submission" date="2021-12" db="EMBL/GenBank/DDBJ databases">
        <title>Draft genome sequence of Corynebacterium ammoniagenes strain T-723.</title>
        <authorList>
            <person name="Matsuzawa M."/>
            <person name="Hiratani M."/>
            <person name="Abe I."/>
            <person name="Tsuji Y."/>
            <person name="Nakamura J."/>
        </authorList>
    </citation>
    <scope>NUCLEOTIDE SEQUENCE</scope>
    <source>
        <strain evidence="3">T-723</strain>
    </source>
</reference>
<dbReference type="PANTHER" id="PTHR11079">
    <property type="entry name" value="CYTOSINE DEAMINASE FAMILY MEMBER"/>
    <property type="match status" value="1"/>
</dbReference>
<evidence type="ECO:0000259" key="2">
    <source>
        <dbReference type="PROSITE" id="PS51747"/>
    </source>
</evidence>
<name>A0AAV5GB86_CORAM</name>
<dbReference type="Proteomes" id="UP001054925">
    <property type="component" value="Unassembled WGS sequence"/>
</dbReference>
<feature type="region of interest" description="Disordered" evidence="1">
    <location>
        <begin position="1"/>
        <end position="22"/>
    </location>
</feature>
<dbReference type="InterPro" id="IPR016193">
    <property type="entry name" value="Cytidine_deaminase-like"/>
</dbReference>
<evidence type="ECO:0000313" key="4">
    <source>
        <dbReference type="Proteomes" id="UP001054925"/>
    </source>
</evidence>
<feature type="region of interest" description="Disordered" evidence="1">
    <location>
        <begin position="177"/>
        <end position="201"/>
    </location>
</feature>
<dbReference type="Pfam" id="PF00383">
    <property type="entry name" value="dCMP_cyt_deam_1"/>
    <property type="match status" value="1"/>
</dbReference>
<dbReference type="AlphaFoldDB" id="A0AAV5GB86"/>
<dbReference type="PANTHER" id="PTHR11079:SF179">
    <property type="entry name" value="TRNA(ADENINE(34)) DEAMINASE, CHLOROPLASTIC"/>
    <property type="match status" value="1"/>
</dbReference>
<protein>
    <submittedName>
        <fullName evidence="3">tRNA-specific adenosine deaminase</fullName>
    </submittedName>
</protein>
<comment type="caution">
    <text evidence="3">The sequence shown here is derived from an EMBL/GenBank/DDBJ whole genome shotgun (WGS) entry which is preliminary data.</text>
</comment>
<dbReference type="SUPFAM" id="SSF53927">
    <property type="entry name" value="Cytidine deaminase-like"/>
    <property type="match status" value="1"/>
</dbReference>
<dbReference type="CDD" id="cd01285">
    <property type="entry name" value="nucleoside_deaminase"/>
    <property type="match status" value="1"/>
</dbReference>
<evidence type="ECO:0000256" key="1">
    <source>
        <dbReference type="SAM" id="MobiDB-lite"/>
    </source>
</evidence>
<gene>
    <name evidence="3" type="ORF">CAT723_24620</name>
</gene>
<dbReference type="PROSITE" id="PS51747">
    <property type="entry name" value="CYT_DCMP_DEAMINASES_2"/>
    <property type="match status" value="1"/>
</dbReference>
<evidence type="ECO:0000313" key="3">
    <source>
        <dbReference type="EMBL" id="GJN43983.1"/>
    </source>
</evidence>